<dbReference type="PANTHER" id="PTHR47643:SF2">
    <property type="entry name" value="TPR DOMAIN PROTEIN (AFU_ORTHOLOGUE AFUA_5G12710)"/>
    <property type="match status" value="1"/>
</dbReference>
<dbReference type="VEuPathDB" id="FungiDB:RhiirA1_515754"/>
<keyword evidence="1" id="KW-0802">TPR repeat</keyword>
<dbReference type="InterPro" id="IPR019734">
    <property type="entry name" value="TPR_rpt"/>
</dbReference>
<proteinExistence type="predicted"/>
<feature type="repeat" description="TPR" evidence="1">
    <location>
        <begin position="204"/>
        <end position="237"/>
    </location>
</feature>
<dbReference type="PROSITE" id="PS50005">
    <property type="entry name" value="TPR"/>
    <property type="match status" value="1"/>
</dbReference>
<dbReference type="Gene3D" id="1.25.40.10">
    <property type="entry name" value="Tetratricopeptide repeat domain"/>
    <property type="match status" value="1"/>
</dbReference>
<evidence type="ECO:0000313" key="4">
    <source>
        <dbReference type="Proteomes" id="UP000234323"/>
    </source>
</evidence>
<reference evidence="3 4" key="1">
    <citation type="submission" date="2015-10" db="EMBL/GenBank/DDBJ databases">
        <title>Genome analyses suggest a sexual origin of heterokaryosis in a supposedly ancient asexual fungus.</title>
        <authorList>
            <person name="Ropars J."/>
            <person name="Sedzielewska K."/>
            <person name="Noel J."/>
            <person name="Charron P."/>
            <person name="Farinelli L."/>
            <person name="Marton T."/>
            <person name="Kruger M."/>
            <person name="Pelin A."/>
            <person name="Brachmann A."/>
            <person name="Corradi N."/>
        </authorList>
    </citation>
    <scope>NUCLEOTIDE SEQUENCE [LARGE SCALE GENOMIC DNA]</scope>
    <source>
        <strain evidence="3 4">A4</strain>
    </source>
</reference>
<dbReference type="SUPFAM" id="SSF82199">
    <property type="entry name" value="SET domain"/>
    <property type="match status" value="1"/>
</dbReference>
<dbReference type="AlphaFoldDB" id="A0A2I1GVA9"/>
<gene>
    <name evidence="3" type="ORF">RhiirA4_530737</name>
</gene>
<protein>
    <submittedName>
        <fullName evidence="3">TPR-like protein</fullName>
    </submittedName>
</protein>
<dbReference type="InterPro" id="IPR053209">
    <property type="entry name" value="Gramillin-biosynth_MTr"/>
</dbReference>
<dbReference type="PANTHER" id="PTHR47643">
    <property type="entry name" value="TPR DOMAIN PROTEIN (AFU_ORTHOLOGUE AFUA_5G12710)"/>
    <property type="match status" value="1"/>
</dbReference>
<evidence type="ECO:0000313" key="3">
    <source>
        <dbReference type="EMBL" id="PKY50579.1"/>
    </source>
</evidence>
<organism evidence="3 4">
    <name type="scientific">Rhizophagus irregularis</name>
    <dbReference type="NCBI Taxonomy" id="588596"/>
    <lineage>
        <taxon>Eukaryota</taxon>
        <taxon>Fungi</taxon>
        <taxon>Fungi incertae sedis</taxon>
        <taxon>Mucoromycota</taxon>
        <taxon>Glomeromycotina</taxon>
        <taxon>Glomeromycetes</taxon>
        <taxon>Glomerales</taxon>
        <taxon>Glomeraceae</taxon>
        <taxon>Rhizophagus</taxon>
    </lineage>
</organism>
<dbReference type="InterPro" id="IPR011990">
    <property type="entry name" value="TPR-like_helical_dom_sf"/>
</dbReference>
<sequence>MKLQFSDTEISAIDILQNVILRLNTGNISQKKSRERLIEEHQKLKYFYDKNNYIVHNTRSQPNLSLNLQHRVSIANLQIDHEFPEKFLLCRVIIKFMKISALLALVEDPEGNVERLALYNWTRLPENNEEQMASRPIDQSFLPVGTKLVIKNLSYKVAADRNTIINSNNPEDIIIIDHNNDKLFGDLIWSSDLLDKKEIKVKTVDEFRRHGNDYFASKDYSAAIDEYSGGIELNPQNVTLLANRAEAYLRLFQFHNALNDIEVVLKYEPSHLKAAFRKGKALCGLKRYEEAIITLQDLHQSIKSSTNDSISSIKQSIEQLLKQAEILASENKNGQYDYISILDECCERAKIRKDSKGNDEWVHEVGARLDHADFLCEEDIEIRLVEGKGRGWVAKRDIPENALLMVSKAFSIVYNHEVLGYSTKNNIQNDLNSEELIYRITQKLMEEPYHCQEVYKLYNSLNLDKIDMNPANVDIIGGIVSYNSFSLDGVIVENSNLSGEGLWIMPSYFNHSCVDDNVTQYFLGDLMFIRSLRPILQGEELLLNYRRGAHNYENRSMFLKSVGIDCQCRVCKLDKSETPETAHKRAQLLNTVEKLLELVADEPEPDPSLIKKLEKTIFELHNLRKEHPELEFDTLEPSRILSIAYRKNGNLRKAISILEEVYNSYKNVYLGIIDWIVLDIVLYCVILEQMEEARKWVDILLERSAVPLLGKFKDEDKWKKEALYLTEKTVPFMDLAIKILYNNKNTKKNSEK</sequence>
<evidence type="ECO:0000256" key="1">
    <source>
        <dbReference type="PROSITE-ProRule" id="PRU00339"/>
    </source>
</evidence>
<dbReference type="EMBL" id="LLXI01000892">
    <property type="protein sequence ID" value="PKY50579.1"/>
    <property type="molecule type" value="Genomic_DNA"/>
</dbReference>
<accession>A0A2I1GVA9</accession>
<name>A0A2I1GVA9_9GLOM</name>
<dbReference type="VEuPathDB" id="FungiDB:RhiirFUN_017631"/>
<dbReference type="Pfam" id="PF13414">
    <property type="entry name" value="TPR_11"/>
    <property type="match status" value="1"/>
</dbReference>
<dbReference type="SMART" id="SM00317">
    <property type="entry name" value="SET"/>
    <property type="match status" value="1"/>
</dbReference>
<dbReference type="SUPFAM" id="SSF48452">
    <property type="entry name" value="TPR-like"/>
    <property type="match status" value="1"/>
</dbReference>
<feature type="domain" description="SET" evidence="2">
    <location>
        <begin position="378"/>
        <end position="546"/>
    </location>
</feature>
<dbReference type="Gene3D" id="2.170.270.10">
    <property type="entry name" value="SET domain"/>
    <property type="match status" value="1"/>
</dbReference>
<evidence type="ECO:0000259" key="2">
    <source>
        <dbReference type="PROSITE" id="PS50280"/>
    </source>
</evidence>
<dbReference type="OrthoDB" id="438641at2759"/>
<dbReference type="SMART" id="SM00028">
    <property type="entry name" value="TPR"/>
    <property type="match status" value="3"/>
</dbReference>
<dbReference type="InterPro" id="IPR001214">
    <property type="entry name" value="SET_dom"/>
</dbReference>
<dbReference type="Proteomes" id="UP000234323">
    <property type="component" value="Unassembled WGS sequence"/>
</dbReference>
<keyword evidence="4" id="KW-1185">Reference proteome</keyword>
<comment type="caution">
    <text evidence="3">The sequence shown here is derived from an EMBL/GenBank/DDBJ whole genome shotgun (WGS) entry which is preliminary data.</text>
</comment>
<dbReference type="Pfam" id="PF00856">
    <property type="entry name" value="SET"/>
    <property type="match status" value="1"/>
</dbReference>
<dbReference type="PROSITE" id="PS50280">
    <property type="entry name" value="SET"/>
    <property type="match status" value="1"/>
</dbReference>
<dbReference type="VEuPathDB" id="FungiDB:FUN_000274"/>
<dbReference type="InterPro" id="IPR046341">
    <property type="entry name" value="SET_dom_sf"/>
</dbReference>